<dbReference type="PROSITE" id="PS51257">
    <property type="entry name" value="PROKAR_LIPOPROTEIN"/>
    <property type="match status" value="1"/>
</dbReference>
<organism evidence="3 4">
    <name type="scientific">Polyangium spumosum</name>
    <dbReference type="NCBI Taxonomy" id="889282"/>
    <lineage>
        <taxon>Bacteria</taxon>
        <taxon>Pseudomonadati</taxon>
        <taxon>Myxococcota</taxon>
        <taxon>Polyangia</taxon>
        <taxon>Polyangiales</taxon>
        <taxon>Polyangiaceae</taxon>
        <taxon>Polyangium</taxon>
    </lineage>
</organism>
<feature type="region of interest" description="Disordered" evidence="1">
    <location>
        <begin position="192"/>
        <end position="226"/>
    </location>
</feature>
<accession>A0A6N7Q090</accession>
<evidence type="ECO:0000313" key="3">
    <source>
        <dbReference type="EMBL" id="MRG96556.1"/>
    </source>
</evidence>
<dbReference type="RefSeq" id="WP_170319796.1">
    <property type="nucleotide sequence ID" value="NZ_WJIE01000012.1"/>
</dbReference>
<keyword evidence="2" id="KW-0732">Signal</keyword>
<feature type="compositionally biased region" description="Low complexity" evidence="1">
    <location>
        <begin position="206"/>
        <end position="219"/>
    </location>
</feature>
<feature type="signal peptide" evidence="2">
    <location>
        <begin position="1"/>
        <end position="27"/>
    </location>
</feature>
<evidence type="ECO:0000313" key="4">
    <source>
        <dbReference type="Proteomes" id="UP000440224"/>
    </source>
</evidence>
<proteinExistence type="predicted"/>
<feature type="region of interest" description="Disordered" evidence="1">
    <location>
        <begin position="36"/>
        <end position="70"/>
    </location>
</feature>
<dbReference type="AlphaFoldDB" id="A0A6N7Q090"/>
<comment type="caution">
    <text evidence="3">The sequence shown here is derived from an EMBL/GenBank/DDBJ whole genome shotgun (WGS) entry which is preliminary data.</text>
</comment>
<dbReference type="EMBL" id="WJIE01000012">
    <property type="protein sequence ID" value="MRG96556.1"/>
    <property type="molecule type" value="Genomic_DNA"/>
</dbReference>
<feature type="chain" id="PRO_5027101921" evidence="2">
    <location>
        <begin position="28"/>
        <end position="226"/>
    </location>
</feature>
<protein>
    <submittedName>
        <fullName evidence="3">Uncharacterized protein</fullName>
    </submittedName>
</protein>
<keyword evidence="4" id="KW-1185">Reference proteome</keyword>
<dbReference type="Proteomes" id="UP000440224">
    <property type="component" value="Unassembled WGS sequence"/>
</dbReference>
<evidence type="ECO:0000256" key="2">
    <source>
        <dbReference type="SAM" id="SignalP"/>
    </source>
</evidence>
<feature type="compositionally biased region" description="Basic and acidic residues" evidence="1">
    <location>
        <begin position="36"/>
        <end position="46"/>
    </location>
</feature>
<evidence type="ECO:0000256" key="1">
    <source>
        <dbReference type="SAM" id="MobiDB-lite"/>
    </source>
</evidence>
<feature type="compositionally biased region" description="Low complexity" evidence="1">
    <location>
        <begin position="60"/>
        <end position="70"/>
    </location>
</feature>
<reference evidence="3 4" key="1">
    <citation type="submission" date="2019-10" db="EMBL/GenBank/DDBJ databases">
        <title>A soil myxobacterium in the family Polyangiaceae.</title>
        <authorList>
            <person name="Li Y."/>
            <person name="Wang J."/>
        </authorList>
    </citation>
    <scope>NUCLEOTIDE SEQUENCE [LARGE SCALE GENOMIC DNA]</scope>
    <source>
        <strain evidence="3 4">DSM 14734</strain>
    </source>
</reference>
<sequence length="226" mass="24060">MNDGRSAMRRSFRLVSVAGLFAALAVAGCQERDRGGQAGAEVRKGGEGAAVQPGAPPGEPQQQGQQPGVAAEPIRDVTIVLVAPDRATFNNRMIDLVGAQVQKVSNDKVFWIGPSEDRTVPVVLDEQAASSLKDRQLKIQKGDRVALVGQFRQSPSVQQLQQQWALSSQEAEELTRSQVYIHVTRILVGATQGGVEQPGTPGGQQPGQQQGQQPGQQPGTQGGQQR</sequence>
<gene>
    <name evidence="3" type="ORF">GF068_32220</name>
</gene>
<name>A0A6N7Q090_9BACT</name>